<evidence type="ECO:0000313" key="2">
    <source>
        <dbReference type="Proteomes" id="UP000234847"/>
    </source>
</evidence>
<dbReference type="EMBL" id="PKJT01000018">
    <property type="protein sequence ID" value="PKZ79636.1"/>
    <property type="molecule type" value="Genomic_DNA"/>
</dbReference>
<comment type="caution">
    <text evidence="1">The sequence shown here is derived from an EMBL/GenBank/DDBJ whole genome shotgun (WGS) entry which is preliminary data.</text>
</comment>
<reference evidence="1 2" key="1">
    <citation type="submission" date="2017-12" db="EMBL/GenBank/DDBJ databases">
        <title>Phylogenetic diversity of female urinary microbiome.</title>
        <authorList>
            <person name="Thomas-White K."/>
            <person name="Wolfe A.J."/>
        </authorList>
    </citation>
    <scope>NUCLEOTIDE SEQUENCE [LARGE SCALE GENOMIC DNA]</scope>
    <source>
        <strain evidence="1 2">UMB0038</strain>
    </source>
</reference>
<sequence length="118" mass="13254">MTTVLDHLRADDREHVGYIEMTDEGLFIPYDLLRRRCGEPMESTEAEELLDTVGLQALGEQWLLRTEGDAWVPVGIQEFSREAVTVAPRLDDRAVAKAPDLTATVMLSLPTDRLRSAE</sequence>
<gene>
    <name evidence="1" type="ORF">CYJ95_11665</name>
</gene>
<protein>
    <submittedName>
        <fullName evidence="1">Serine/threonine protein phosphatase</fullName>
    </submittedName>
</protein>
<dbReference type="Proteomes" id="UP000234847">
    <property type="component" value="Unassembled WGS sequence"/>
</dbReference>
<evidence type="ECO:0000313" key="1">
    <source>
        <dbReference type="EMBL" id="PKZ79636.1"/>
    </source>
</evidence>
<dbReference type="AlphaFoldDB" id="A0AAX0VHM8"/>
<name>A0AAX0VHM8_MICLU</name>
<proteinExistence type="predicted"/>
<organism evidence="1 2">
    <name type="scientific">Micrococcus luteus</name>
    <name type="common">Micrococcus lysodeikticus</name>
    <dbReference type="NCBI Taxonomy" id="1270"/>
    <lineage>
        <taxon>Bacteria</taxon>
        <taxon>Bacillati</taxon>
        <taxon>Actinomycetota</taxon>
        <taxon>Actinomycetes</taxon>
        <taxon>Micrococcales</taxon>
        <taxon>Micrococcaceae</taxon>
        <taxon>Micrococcus</taxon>
    </lineage>
</organism>
<dbReference type="RefSeq" id="WP_061873204.1">
    <property type="nucleotide sequence ID" value="NZ_CBDRLD010000005.1"/>
</dbReference>
<accession>A0AAX0VHM8</accession>